<organism evidence="2 3">
    <name type="scientific">Halalkalibacter hemicellulosilyticusJCM 9152</name>
    <dbReference type="NCBI Taxonomy" id="1236971"/>
    <lineage>
        <taxon>Bacteria</taxon>
        <taxon>Bacillati</taxon>
        <taxon>Bacillota</taxon>
        <taxon>Bacilli</taxon>
        <taxon>Bacillales</taxon>
        <taxon>Bacillaceae</taxon>
        <taxon>Halalkalibacter</taxon>
    </lineage>
</organism>
<gene>
    <name evidence="2" type="ORF">JCM9152_4442</name>
</gene>
<keyword evidence="1" id="KW-0812">Transmembrane</keyword>
<name>W4QL60_9BACI</name>
<dbReference type="AlphaFoldDB" id="W4QL60"/>
<proteinExistence type="predicted"/>
<evidence type="ECO:0000313" key="2">
    <source>
        <dbReference type="EMBL" id="GAE32855.1"/>
    </source>
</evidence>
<dbReference type="EMBL" id="BAUU01000058">
    <property type="protein sequence ID" value="GAE32855.1"/>
    <property type="molecule type" value="Genomic_DNA"/>
</dbReference>
<dbReference type="Proteomes" id="UP000018895">
    <property type="component" value="Unassembled WGS sequence"/>
</dbReference>
<feature type="transmembrane region" description="Helical" evidence="1">
    <location>
        <begin position="47"/>
        <end position="66"/>
    </location>
</feature>
<accession>W4QL60</accession>
<dbReference type="STRING" id="1236971.JCM9152_4442"/>
<comment type="caution">
    <text evidence="2">The sequence shown here is derived from an EMBL/GenBank/DDBJ whole genome shotgun (WGS) entry which is preliminary data.</text>
</comment>
<feature type="transmembrane region" description="Helical" evidence="1">
    <location>
        <begin position="12"/>
        <end position="35"/>
    </location>
</feature>
<keyword evidence="1" id="KW-1133">Transmembrane helix</keyword>
<protein>
    <submittedName>
        <fullName evidence="2">Uncharacterized protein</fullName>
    </submittedName>
</protein>
<dbReference type="RefSeq" id="WP_035347431.1">
    <property type="nucleotide sequence ID" value="NZ_BAUU01000058.1"/>
</dbReference>
<evidence type="ECO:0000256" key="1">
    <source>
        <dbReference type="SAM" id="Phobius"/>
    </source>
</evidence>
<keyword evidence="1" id="KW-0472">Membrane</keyword>
<sequence>MKNKYARTAVRSLIYVIALVSVVCLCIISFSLLGAEMPESVRSLDSFTLMIGLIIGYALSYVGEILKPMLETE</sequence>
<keyword evidence="3" id="KW-1185">Reference proteome</keyword>
<reference evidence="2" key="1">
    <citation type="journal article" date="2014" name="Genome Announc.">
        <title>Draft Genome Sequences of Three Alkaliphilic Bacillus Strains, Bacillus wakoensis JCM 9140T, Bacillus akibai JCM 9157T, and Bacillus hemicellulosilyticus JCM 9152T.</title>
        <authorList>
            <person name="Yuki M."/>
            <person name="Oshima K."/>
            <person name="Suda W."/>
            <person name="Oshida Y."/>
            <person name="Kitamura K."/>
            <person name="Iida T."/>
            <person name="Hattori M."/>
            <person name="Ohkuma M."/>
        </authorList>
    </citation>
    <scope>NUCLEOTIDE SEQUENCE [LARGE SCALE GENOMIC DNA]</scope>
    <source>
        <strain evidence="2">JCM 9152</strain>
    </source>
</reference>
<evidence type="ECO:0000313" key="3">
    <source>
        <dbReference type="Proteomes" id="UP000018895"/>
    </source>
</evidence>